<organism evidence="4 5">
    <name type="scientific">Geobacter argillaceus</name>
    <dbReference type="NCBI Taxonomy" id="345631"/>
    <lineage>
        <taxon>Bacteria</taxon>
        <taxon>Pseudomonadati</taxon>
        <taxon>Thermodesulfobacteriota</taxon>
        <taxon>Desulfuromonadia</taxon>
        <taxon>Geobacterales</taxon>
        <taxon>Geobacteraceae</taxon>
        <taxon>Geobacter</taxon>
    </lineage>
</organism>
<dbReference type="InterPro" id="IPR001155">
    <property type="entry name" value="OxRdtase_FMN_N"/>
</dbReference>
<keyword evidence="5" id="KW-1185">Reference proteome</keyword>
<dbReference type="RefSeq" id="WP_145025310.1">
    <property type="nucleotide sequence ID" value="NZ_VLLN01000032.1"/>
</dbReference>
<reference evidence="4 5" key="1">
    <citation type="submission" date="2019-07" db="EMBL/GenBank/DDBJ databases">
        <title>Genomic Encyclopedia of Archaeal and Bacterial Type Strains, Phase II (KMG-II): from individual species to whole genera.</title>
        <authorList>
            <person name="Goeker M."/>
        </authorList>
    </citation>
    <scope>NUCLEOTIDE SEQUENCE [LARGE SCALE GENOMIC DNA]</scope>
    <source>
        <strain evidence="4 5">ATCC BAA-1139</strain>
    </source>
</reference>
<evidence type="ECO:0000256" key="1">
    <source>
        <dbReference type="ARBA" id="ARBA00022630"/>
    </source>
</evidence>
<dbReference type="CDD" id="cd02803">
    <property type="entry name" value="OYE_like_FMN_family"/>
    <property type="match status" value="1"/>
</dbReference>
<proteinExistence type="predicted"/>
<keyword evidence="1" id="KW-0285">Flavoprotein</keyword>
<dbReference type="Gene3D" id="3.20.20.70">
    <property type="entry name" value="Aldolase class I"/>
    <property type="match status" value="1"/>
</dbReference>
<dbReference type="PANTHER" id="PTHR43656:SF2">
    <property type="entry name" value="BINDING OXIDOREDUCTASE, PUTATIVE (AFU_ORTHOLOGUE AFUA_2G08260)-RELATED"/>
    <property type="match status" value="1"/>
</dbReference>
<evidence type="ECO:0000313" key="4">
    <source>
        <dbReference type="EMBL" id="TWJ14007.1"/>
    </source>
</evidence>
<dbReference type="Pfam" id="PF00724">
    <property type="entry name" value="Oxidored_FMN"/>
    <property type="match status" value="1"/>
</dbReference>
<dbReference type="OrthoDB" id="9784632at2"/>
<dbReference type="InterPro" id="IPR013785">
    <property type="entry name" value="Aldolase_TIM"/>
</dbReference>
<protein>
    <submittedName>
        <fullName evidence="4">2,4-dienoyl-CoA reductase-like NADH-dependent reductase (Old Yellow Enzyme family)</fullName>
    </submittedName>
</protein>
<feature type="domain" description="NADH:flavin oxidoreductase/NADH oxidase N-terminal" evidence="3">
    <location>
        <begin position="4"/>
        <end position="335"/>
    </location>
</feature>
<gene>
    <name evidence="4" type="ORF">JN12_03578</name>
</gene>
<evidence type="ECO:0000256" key="2">
    <source>
        <dbReference type="ARBA" id="ARBA00023002"/>
    </source>
</evidence>
<dbReference type="SUPFAM" id="SSF51395">
    <property type="entry name" value="FMN-linked oxidoreductases"/>
    <property type="match status" value="1"/>
</dbReference>
<evidence type="ECO:0000259" key="3">
    <source>
        <dbReference type="Pfam" id="PF00724"/>
    </source>
</evidence>
<sequence>MKSLFDRTHFAGLHLKNRFFRSATRDGFADERGQVTPELVQIYENLAMGGVGTIITGHAYVTDREQSKQPCQMGIYDDSLIDGYTRLTDTVHRHNVNIIMQISCVGAQTYAGGQERLIWGPSPIEDLATRIIPEEMSGDEILYLQTAFADAALRAQKAGFDGVQIHAAHGYVLNKFLNPYYNRRTDAYGGTIDNRARMLIETYLAMRGKVGTEFPILIKINCSDFMDQGMTFDECRYVCKKLVELGLSAIEVSGGNLSSPPNEGPVRIIKKEQEHYFKRYAVEIAQEVDAPVILVGGNRDFKSMEEMLNQTDIEYFSLSRPLICESDLINRWQSGDLKPARCISCNKCLGLEHTSCILNK</sequence>
<dbReference type="GO" id="GO:0016491">
    <property type="term" value="F:oxidoreductase activity"/>
    <property type="evidence" value="ECO:0007669"/>
    <property type="project" value="UniProtKB-KW"/>
</dbReference>
<comment type="caution">
    <text evidence="4">The sequence shown here is derived from an EMBL/GenBank/DDBJ whole genome shotgun (WGS) entry which is preliminary data.</text>
</comment>
<evidence type="ECO:0000313" key="5">
    <source>
        <dbReference type="Proteomes" id="UP000319449"/>
    </source>
</evidence>
<dbReference type="Proteomes" id="UP000319449">
    <property type="component" value="Unassembled WGS sequence"/>
</dbReference>
<dbReference type="AlphaFoldDB" id="A0A562V8E2"/>
<dbReference type="PANTHER" id="PTHR43656">
    <property type="entry name" value="BINDING OXIDOREDUCTASE, PUTATIVE (AFU_ORTHOLOGUE AFUA_2G08260)-RELATED"/>
    <property type="match status" value="1"/>
</dbReference>
<dbReference type="GO" id="GO:0010181">
    <property type="term" value="F:FMN binding"/>
    <property type="evidence" value="ECO:0007669"/>
    <property type="project" value="InterPro"/>
</dbReference>
<accession>A0A562V8E2</accession>
<dbReference type="InterPro" id="IPR051799">
    <property type="entry name" value="NADH_flavin_oxidoreductase"/>
</dbReference>
<dbReference type="EMBL" id="VLLN01000032">
    <property type="protein sequence ID" value="TWJ14007.1"/>
    <property type="molecule type" value="Genomic_DNA"/>
</dbReference>
<name>A0A562V8E2_9BACT</name>
<keyword evidence="2" id="KW-0560">Oxidoreductase</keyword>